<reference evidence="3" key="1">
    <citation type="submission" date="2022-11" db="UniProtKB">
        <authorList>
            <consortium name="WormBaseParasite"/>
        </authorList>
    </citation>
    <scope>IDENTIFICATION</scope>
</reference>
<feature type="signal peptide" evidence="1">
    <location>
        <begin position="1"/>
        <end position="17"/>
    </location>
</feature>
<organism evidence="2 3">
    <name type="scientific">Panagrolaimus superbus</name>
    <dbReference type="NCBI Taxonomy" id="310955"/>
    <lineage>
        <taxon>Eukaryota</taxon>
        <taxon>Metazoa</taxon>
        <taxon>Ecdysozoa</taxon>
        <taxon>Nematoda</taxon>
        <taxon>Chromadorea</taxon>
        <taxon>Rhabditida</taxon>
        <taxon>Tylenchina</taxon>
        <taxon>Panagrolaimomorpha</taxon>
        <taxon>Panagrolaimoidea</taxon>
        <taxon>Panagrolaimidae</taxon>
        <taxon>Panagrolaimus</taxon>
    </lineage>
</organism>
<evidence type="ECO:0000313" key="3">
    <source>
        <dbReference type="WBParaSite" id="PSU_v2.g4244.t1"/>
    </source>
</evidence>
<protein>
    <submittedName>
        <fullName evidence="3">Uncharacterized protein</fullName>
    </submittedName>
</protein>
<evidence type="ECO:0000256" key="1">
    <source>
        <dbReference type="SAM" id="SignalP"/>
    </source>
</evidence>
<dbReference type="PANTHER" id="PTHR34401:SF6">
    <property type="entry name" value="DUF19 DOMAIN-CONTAINING PROTEIN"/>
    <property type="match status" value="1"/>
</dbReference>
<dbReference type="AlphaFoldDB" id="A0A914YVU3"/>
<sequence length="244" mass="27575">MKYFLLLLIFSILNCEAQILSNDLTNNSSISMMIDSSTNEEMIRQCTCTEELECTDEMKNQAMECLEPCWQKFEKLTKEPLKLKDCFEGQRNFMGKFLNCFGQNINGCTSNDTTNLIPKKNISNYFQAAVTKIKNAPNAFGSPLTESLRQLLDTSAVFAQCVHKCFIAKNSNGFCFDRKGCQPLISDSTARKSMQICVRKLHWKQVAGETCECAVDSGIKSLKSYCPILKLMAKQSIRRSSNKI</sequence>
<feature type="chain" id="PRO_5037203236" evidence="1">
    <location>
        <begin position="18"/>
        <end position="244"/>
    </location>
</feature>
<dbReference type="WBParaSite" id="PSU_v2.g4244.t1">
    <property type="protein sequence ID" value="PSU_v2.g4244.t1"/>
    <property type="gene ID" value="PSU_v2.g4244"/>
</dbReference>
<evidence type="ECO:0000313" key="2">
    <source>
        <dbReference type="Proteomes" id="UP000887577"/>
    </source>
</evidence>
<name>A0A914YVU3_9BILA</name>
<keyword evidence="1" id="KW-0732">Signal</keyword>
<proteinExistence type="predicted"/>
<keyword evidence="2" id="KW-1185">Reference proteome</keyword>
<dbReference type="PANTHER" id="PTHR34401">
    <property type="entry name" value="PROTEIN CBG12388-RELATED"/>
    <property type="match status" value="1"/>
</dbReference>
<accession>A0A914YVU3</accession>
<dbReference type="Proteomes" id="UP000887577">
    <property type="component" value="Unplaced"/>
</dbReference>